<evidence type="ECO:0000259" key="2">
    <source>
        <dbReference type="Pfam" id="PF03713"/>
    </source>
</evidence>
<gene>
    <name evidence="3" type="ORF">M1L60_06835</name>
</gene>
<sequence>MGRVRTSTLIAAVVVLAGAVTLAVAANMGSGGSAAAPRPSASAAPPHRVVLPGAPGDDAVVTDSHSVKAPDGSTYNAIDTAFVQMMIVHHEQAIEMAELAPDRAANERLAGLADRIGTAQPFEINFLRTWLKERRLAESDPKHDHGSMPGMQTDADMAALAAATGAAFDSKFAAMMTDHHRGAQRMAADVIQGGSDEKLREVANEMAVEQGSEIRRLAQVTAG</sequence>
<dbReference type="InterPro" id="IPR005183">
    <property type="entry name" value="DUF305_CopM-like"/>
</dbReference>
<dbReference type="PANTHER" id="PTHR36933:SF1">
    <property type="entry name" value="SLL0788 PROTEIN"/>
    <property type="match status" value="1"/>
</dbReference>
<evidence type="ECO:0000313" key="4">
    <source>
        <dbReference type="Proteomes" id="UP001523369"/>
    </source>
</evidence>
<dbReference type="PANTHER" id="PTHR36933">
    <property type="entry name" value="SLL0788 PROTEIN"/>
    <property type="match status" value="1"/>
</dbReference>
<feature type="domain" description="DUF305" evidence="2">
    <location>
        <begin position="79"/>
        <end position="220"/>
    </location>
</feature>
<comment type="caution">
    <text evidence="3">The sequence shown here is derived from an EMBL/GenBank/DDBJ whole genome shotgun (WGS) entry which is preliminary data.</text>
</comment>
<reference evidence="3 4" key="1">
    <citation type="submission" date="2022-06" db="EMBL/GenBank/DDBJ databases">
        <title>New Species of the Genus Actinoplanes, ActinopZanes ferrugineus.</title>
        <authorList>
            <person name="Ding P."/>
        </authorList>
    </citation>
    <scope>NUCLEOTIDE SEQUENCE [LARGE SCALE GENOMIC DNA]</scope>
    <source>
        <strain evidence="3 4">TRM88003</strain>
    </source>
</reference>
<keyword evidence="4" id="KW-1185">Reference proteome</keyword>
<protein>
    <submittedName>
        <fullName evidence="3">DUF305 domain-containing protein</fullName>
    </submittedName>
</protein>
<feature type="chain" id="PRO_5047096747" evidence="1">
    <location>
        <begin position="26"/>
        <end position="223"/>
    </location>
</feature>
<evidence type="ECO:0000313" key="3">
    <source>
        <dbReference type="EMBL" id="MCO8270309.1"/>
    </source>
</evidence>
<evidence type="ECO:0000256" key="1">
    <source>
        <dbReference type="SAM" id="SignalP"/>
    </source>
</evidence>
<dbReference type="RefSeq" id="WP_253236423.1">
    <property type="nucleotide sequence ID" value="NZ_JAMYJR010000003.1"/>
</dbReference>
<organism evidence="3 4">
    <name type="scientific">Paractinoplanes aksuensis</name>
    <dbReference type="NCBI Taxonomy" id="2939490"/>
    <lineage>
        <taxon>Bacteria</taxon>
        <taxon>Bacillati</taxon>
        <taxon>Actinomycetota</taxon>
        <taxon>Actinomycetes</taxon>
        <taxon>Micromonosporales</taxon>
        <taxon>Micromonosporaceae</taxon>
        <taxon>Paractinoplanes</taxon>
    </lineage>
</organism>
<name>A0ABT1DHK3_9ACTN</name>
<keyword evidence="1" id="KW-0732">Signal</keyword>
<dbReference type="Proteomes" id="UP001523369">
    <property type="component" value="Unassembled WGS sequence"/>
</dbReference>
<dbReference type="InterPro" id="IPR012347">
    <property type="entry name" value="Ferritin-like"/>
</dbReference>
<dbReference type="EMBL" id="JAMYJR010000003">
    <property type="protein sequence ID" value="MCO8270309.1"/>
    <property type="molecule type" value="Genomic_DNA"/>
</dbReference>
<dbReference type="Gene3D" id="1.20.1260.10">
    <property type="match status" value="1"/>
</dbReference>
<feature type="signal peptide" evidence="1">
    <location>
        <begin position="1"/>
        <end position="25"/>
    </location>
</feature>
<dbReference type="Pfam" id="PF03713">
    <property type="entry name" value="DUF305"/>
    <property type="match status" value="1"/>
</dbReference>
<accession>A0ABT1DHK3</accession>
<proteinExistence type="predicted"/>